<proteinExistence type="predicted"/>
<dbReference type="Proteomes" id="UP001145742">
    <property type="component" value="Unassembled WGS sequence"/>
</dbReference>
<comment type="caution">
    <text evidence="1">The sequence shown here is derived from an EMBL/GenBank/DDBJ whole genome shotgun (WGS) entry which is preliminary data.</text>
</comment>
<evidence type="ECO:0000313" key="2">
    <source>
        <dbReference type="Proteomes" id="UP001145742"/>
    </source>
</evidence>
<organism evidence="1 2">
    <name type="scientific">Willisornis vidua</name>
    <name type="common">Xingu scale-backed antbird</name>
    <dbReference type="NCBI Taxonomy" id="1566151"/>
    <lineage>
        <taxon>Eukaryota</taxon>
        <taxon>Metazoa</taxon>
        <taxon>Chordata</taxon>
        <taxon>Craniata</taxon>
        <taxon>Vertebrata</taxon>
        <taxon>Euteleostomi</taxon>
        <taxon>Archelosauria</taxon>
        <taxon>Archosauria</taxon>
        <taxon>Dinosauria</taxon>
        <taxon>Saurischia</taxon>
        <taxon>Theropoda</taxon>
        <taxon>Coelurosauria</taxon>
        <taxon>Aves</taxon>
        <taxon>Neognathae</taxon>
        <taxon>Neoaves</taxon>
        <taxon>Telluraves</taxon>
        <taxon>Australaves</taxon>
        <taxon>Passeriformes</taxon>
        <taxon>Thamnophilidae</taxon>
        <taxon>Willisornis</taxon>
    </lineage>
</organism>
<dbReference type="EMBL" id="WHWB01034690">
    <property type="protein sequence ID" value="KAJ7405883.1"/>
    <property type="molecule type" value="Genomic_DNA"/>
</dbReference>
<gene>
    <name evidence="1" type="ORF">WISP_137370</name>
</gene>
<protein>
    <submittedName>
        <fullName evidence="1">Uncharacterized protein</fullName>
    </submittedName>
</protein>
<evidence type="ECO:0000313" key="1">
    <source>
        <dbReference type="EMBL" id="KAJ7405883.1"/>
    </source>
</evidence>
<keyword evidence="2" id="KW-1185">Reference proteome</keyword>
<sequence length="188" mass="20895">MVSSVSAGEATQQWKSKEQVMLNALFILRMVEKKAFAATRRDMSPISGSASPWFLFIFNNIPKSHELREVLSAKENIAMKFMIKSQNLAIPRLNVDAEAFPHSNVGLDSAPNSHFPDDILEVVTFHGFWLEEEGEAKLSYPIRPHGNPGPRAPTVVLIKIKLISAGQHSPFDIPPVRSKIGTGIYDED</sequence>
<accession>A0ABQ9CSM9</accession>
<reference evidence="1" key="1">
    <citation type="submission" date="2019-10" db="EMBL/GenBank/DDBJ databases">
        <authorList>
            <person name="Soares A.E.R."/>
            <person name="Aleixo A."/>
            <person name="Schneider P."/>
            <person name="Miyaki C.Y."/>
            <person name="Schneider M.P."/>
            <person name="Mello C."/>
            <person name="Vasconcelos A.T.R."/>
        </authorList>
    </citation>
    <scope>NUCLEOTIDE SEQUENCE</scope>
    <source>
        <tissue evidence="1">Muscle</tissue>
    </source>
</reference>
<name>A0ABQ9CSM9_9PASS</name>